<evidence type="ECO:0000313" key="3">
    <source>
        <dbReference type="EMBL" id="ELU00221.1"/>
    </source>
</evidence>
<sequence length="212" mass="23729">MSFFSKKPTVKDQVRANDKVIKKSQRDLERERRELDRQEKQIESEIKKAAKQNNKQACTVLAKQLINVRNQRTKTYAMGSKMSSIGTQQKLMHSNMKMADAMGNTTKTMATMNKVMDPQKTAQTMRQFEMQNAKMEMTEEMMNDALDDIMNDSGDEEEQSAIVSQVLDEIGIDITGSLADAGAHSGNKVKAPAASSSVEDADLEKMLAQLRS</sequence>
<reference evidence="3 5" key="2">
    <citation type="journal article" date="2013" name="Nature">
        <title>Insights into bilaterian evolution from three spiralian genomes.</title>
        <authorList>
            <person name="Simakov O."/>
            <person name="Marletaz F."/>
            <person name="Cho S.J."/>
            <person name="Edsinger-Gonzales E."/>
            <person name="Havlak P."/>
            <person name="Hellsten U."/>
            <person name="Kuo D.H."/>
            <person name="Larsson T."/>
            <person name="Lv J."/>
            <person name="Arendt D."/>
            <person name="Savage R."/>
            <person name="Osoegawa K."/>
            <person name="de Jong P."/>
            <person name="Grimwood J."/>
            <person name="Chapman J.A."/>
            <person name="Shapiro H."/>
            <person name="Aerts A."/>
            <person name="Otillar R.P."/>
            <person name="Terry A.Y."/>
            <person name="Boore J.L."/>
            <person name="Grigoriev I.V."/>
            <person name="Lindberg D.R."/>
            <person name="Seaver E.C."/>
            <person name="Weisblat D.A."/>
            <person name="Putnam N.H."/>
            <person name="Rokhsar D.S."/>
        </authorList>
    </citation>
    <scope>NUCLEOTIDE SEQUENCE</scope>
    <source>
        <strain evidence="3 5">I ESC-2004</strain>
    </source>
</reference>
<dbReference type="OrthoDB" id="5594417at2759"/>
<feature type="region of interest" description="Disordered" evidence="2">
    <location>
        <begin position="178"/>
        <end position="200"/>
    </location>
</feature>
<reference evidence="4" key="3">
    <citation type="submission" date="2015-06" db="UniProtKB">
        <authorList>
            <consortium name="EnsemblMetazoa"/>
        </authorList>
    </citation>
    <scope>IDENTIFICATION</scope>
</reference>
<feature type="compositionally biased region" description="Basic and acidic residues" evidence="2">
    <location>
        <begin position="9"/>
        <end position="39"/>
    </location>
</feature>
<dbReference type="EMBL" id="KB306105">
    <property type="protein sequence ID" value="ELU00221.1"/>
    <property type="molecule type" value="Genomic_DNA"/>
</dbReference>
<dbReference type="Proteomes" id="UP000014760">
    <property type="component" value="Unassembled WGS sequence"/>
</dbReference>
<dbReference type="AlphaFoldDB" id="R7UAQ2"/>
<evidence type="ECO:0008006" key="6">
    <source>
        <dbReference type="Google" id="ProtNLM"/>
    </source>
</evidence>
<proteinExistence type="inferred from homology"/>
<dbReference type="Pfam" id="PF03357">
    <property type="entry name" value="Snf7"/>
    <property type="match status" value="1"/>
</dbReference>
<dbReference type="STRING" id="283909.R7UAQ2"/>
<organism evidence="3">
    <name type="scientific">Capitella teleta</name>
    <name type="common">Polychaete worm</name>
    <dbReference type="NCBI Taxonomy" id="283909"/>
    <lineage>
        <taxon>Eukaryota</taxon>
        <taxon>Metazoa</taxon>
        <taxon>Spiralia</taxon>
        <taxon>Lophotrochozoa</taxon>
        <taxon>Annelida</taxon>
        <taxon>Polychaeta</taxon>
        <taxon>Sedentaria</taxon>
        <taxon>Scolecida</taxon>
        <taxon>Capitellidae</taxon>
        <taxon>Capitella</taxon>
    </lineage>
</organism>
<name>R7UAQ2_CAPTE</name>
<evidence type="ECO:0000313" key="4">
    <source>
        <dbReference type="EnsemblMetazoa" id="CapteP18322"/>
    </source>
</evidence>
<evidence type="ECO:0000256" key="1">
    <source>
        <dbReference type="ARBA" id="ARBA00006190"/>
    </source>
</evidence>
<feature type="region of interest" description="Disordered" evidence="2">
    <location>
        <begin position="1"/>
        <end position="39"/>
    </location>
</feature>
<accession>R7UAQ2</accession>
<dbReference type="EnsemblMetazoa" id="CapteT18322">
    <property type="protein sequence ID" value="CapteP18322"/>
    <property type="gene ID" value="CapteG18322"/>
</dbReference>
<protein>
    <recommendedName>
        <fullName evidence="6">Charged multivesicular body protein 2b</fullName>
    </recommendedName>
</protein>
<keyword evidence="5" id="KW-1185">Reference proteome</keyword>
<evidence type="ECO:0000256" key="2">
    <source>
        <dbReference type="SAM" id="MobiDB-lite"/>
    </source>
</evidence>
<reference evidence="5" key="1">
    <citation type="submission" date="2012-12" db="EMBL/GenBank/DDBJ databases">
        <authorList>
            <person name="Hellsten U."/>
            <person name="Grimwood J."/>
            <person name="Chapman J.A."/>
            <person name="Shapiro H."/>
            <person name="Aerts A."/>
            <person name="Otillar R.P."/>
            <person name="Terry A.Y."/>
            <person name="Boore J.L."/>
            <person name="Simakov O."/>
            <person name="Marletaz F."/>
            <person name="Cho S.-J."/>
            <person name="Edsinger-Gonzales E."/>
            <person name="Havlak P."/>
            <person name="Kuo D.-H."/>
            <person name="Larsson T."/>
            <person name="Lv J."/>
            <person name="Arendt D."/>
            <person name="Savage R."/>
            <person name="Osoegawa K."/>
            <person name="de Jong P."/>
            <person name="Lindberg D.R."/>
            <person name="Seaver E.C."/>
            <person name="Weisblat D.A."/>
            <person name="Putnam N.H."/>
            <person name="Grigoriev I.V."/>
            <person name="Rokhsar D.S."/>
        </authorList>
    </citation>
    <scope>NUCLEOTIDE SEQUENCE</scope>
    <source>
        <strain evidence="5">I ESC-2004</strain>
    </source>
</reference>
<dbReference type="Gene3D" id="6.10.140.1230">
    <property type="match status" value="1"/>
</dbReference>
<dbReference type="InterPro" id="IPR005024">
    <property type="entry name" value="Snf7_fam"/>
</dbReference>
<dbReference type="HOGENOM" id="CLU_069208_1_2_1"/>
<dbReference type="PANTHER" id="PTHR10476">
    <property type="entry name" value="CHARGED MULTIVESICULAR BODY PROTEIN"/>
    <property type="match status" value="1"/>
</dbReference>
<dbReference type="GO" id="GO:0007034">
    <property type="term" value="P:vacuolar transport"/>
    <property type="evidence" value="ECO:0007669"/>
    <property type="project" value="InterPro"/>
</dbReference>
<dbReference type="EMBL" id="AMQN01001860">
    <property type="status" value="NOT_ANNOTATED_CDS"/>
    <property type="molecule type" value="Genomic_DNA"/>
</dbReference>
<comment type="similarity">
    <text evidence="1">Belongs to the SNF7 family.</text>
</comment>
<gene>
    <name evidence="3" type="ORF">CAPTEDRAFT_18322</name>
</gene>
<dbReference type="OMA" id="QDMFEDD"/>
<evidence type="ECO:0000313" key="5">
    <source>
        <dbReference type="Proteomes" id="UP000014760"/>
    </source>
</evidence>
<dbReference type="FunCoup" id="R7UAQ2">
    <property type="interactions" value="357"/>
</dbReference>